<organism evidence="2 3">
    <name type="scientific">Mycena maculata</name>
    <dbReference type="NCBI Taxonomy" id="230809"/>
    <lineage>
        <taxon>Eukaryota</taxon>
        <taxon>Fungi</taxon>
        <taxon>Dikarya</taxon>
        <taxon>Basidiomycota</taxon>
        <taxon>Agaricomycotina</taxon>
        <taxon>Agaricomycetes</taxon>
        <taxon>Agaricomycetidae</taxon>
        <taxon>Agaricales</taxon>
        <taxon>Marasmiineae</taxon>
        <taxon>Mycenaceae</taxon>
        <taxon>Mycena</taxon>
    </lineage>
</organism>
<dbReference type="AlphaFoldDB" id="A0AAD7HBW9"/>
<comment type="caution">
    <text evidence="2">The sequence shown here is derived from an EMBL/GenBank/DDBJ whole genome shotgun (WGS) entry which is preliminary data.</text>
</comment>
<proteinExistence type="predicted"/>
<evidence type="ECO:0000313" key="3">
    <source>
        <dbReference type="Proteomes" id="UP001215280"/>
    </source>
</evidence>
<evidence type="ECO:0000259" key="1">
    <source>
        <dbReference type="Pfam" id="PF12146"/>
    </source>
</evidence>
<dbReference type="Proteomes" id="UP001215280">
    <property type="component" value="Unassembled WGS sequence"/>
</dbReference>
<sequence length="335" mass="37407">MSTREIFFNLLRHGQKYLVYPSAFEKRPREVSCPSELGLEYSDLQLTTSDLAVLHCSLLYHTRQSSSRIKQMARNDFPNIDVSFVPPADYNASAIATVIMFHGNGMNYGDSIYAAKRFVMRRCNVLMLSYRGYGNSEGIPSEKGLRLDAQAALDHIKADSELSSIPTILYGTSLGGAVAIDLASRNPSAIGALIVENTFESLPRVVRDWPLIGAFSFLCFQRWNSAAKLPRIPPTTPILMLSGAQDEIVPKKHMEALWQIARKRDGAEQDQFESFANGFHADTFTCPGYWTKVGEFLDSVTQTSPLLRVRTGNPLGDWASLHFRCGRHMYLPDDG</sequence>
<protein>
    <submittedName>
        <fullName evidence="2">Alpha/Beta hydrolase protein</fullName>
    </submittedName>
</protein>
<dbReference type="GO" id="GO:0016020">
    <property type="term" value="C:membrane"/>
    <property type="evidence" value="ECO:0007669"/>
    <property type="project" value="TreeGrafter"/>
</dbReference>
<keyword evidence="2" id="KW-0378">Hydrolase</keyword>
<dbReference type="InterPro" id="IPR022742">
    <property type="entry name" value="Hydrolase_4"/>
</dbReference>
<name>A0AAD7HBW9_9AGAR</name>
<dbReference type="InterPro" id="IPR029058">
    <property type="entry name" value="AB_hydrolase_fold"/>
</dbReference>
<dbReference type="SUPFAM" id="SSF53474">
    <property type="entry name" value="alpha/beta-Hydrolases"/>
    <property type="match status" value="1"/>
</dbReference>
<keyword evidence="3" id="KW-1185">Reference proteome</keyword>
<dbReference type="Pfam" id="PF12146">
    <property type="entry name" value="Hydrolase_4"/>
    <property type="match status" value="1"/>
</dbReference>
<reference evidence="2" key="1">
    <citation type="submission" date="2023-03" db="EMBL/GenBank/DDBJ databases">
        <title>Massive genome expansion in bonnet fungi (Mycena s.s.) driven by repeated elements and novel gene families across ecological guilds.</title>
        <authorList>
            <consortium name="Lawrence Berkeley National Laboratory"/>
            <person name="Harder C.B."/>
            <person name="Miyauchi S."/>
            <person name="Viragh M."/>
            <person name="Kuo A."/>
            <person name="Thoen E."/>
            <person name="Andreopoulos B."/>
            <person name="Lu D."/>
            <person name="Skrede I."/>
            <person name="Drula E."/>
            <person name="Henrissat B."/>
            <person name="Morin E."/>
            <person name="Kohler A."/>
            <person name="Barry K."/>
            <person name="LaButti K."/>
            <person name="Morin E."/>
            <person name="Salamov A."/>
            <person name="Lipzen A."/>
            <person name="Mereny Z."/>
            <person name="Hegedus B."/>
            <person name="Baldrian P."/>
            <person name="Stursova M."/>
            <person name="Weitz H."/>
            <person name="Taylor A."/>
            <person name="Grigoriev I.V."/>
            <person name="Nagy L.G."/>
            <person name="Martin F."/>
            <person name="Kauserud H."/>
        </authorList>
    </citation>
    <scope>NUCLEOTIDE SEQUENCE</scope>
    <source>
        <strain evidence="2">CBHHK188m</strain>
    </source>
</reference>
<dbReference type="PANTHER" id="PTHR12277:SF81">
    <property type="entry name" value="PROTEIN ABHD13"/>
    <property type="match status" value="1"/>
</dbReference>
<dbReference type="Gene3D" id="3.40.50.1820">
    <property type="entry name" value="alpha/beta hydrolase"/>
    <property type="match status" value="1"/>
</dbReference>
<dbReference type="EMBL" id="JARJLG010000321">
    <property type="protein sequence ID" value="KAJ7717242.1"/>
    <property type="molecule type" value="Genomic_DNA"/>
</dbReference>
<dbReference type="GO" id="GO:0008474">
    <property type="term" value="F:palmitoyl-(protein) hydrolase activity"/>
    <property type="evidence" value="ECO:0007669"/>
    <property type="project" value="TreeGrafter"/>
</dbReference>
<gene>
    <name evidence="2" type="ORF">DFH07DRAFT_346174</name>
</gene>
<evidence type="ECO:0000313" key="2">
    <source>
        <dbReference type="EMBL" id="KAJ7717242.1"/>
    </source>
</evidence>
<feature type="domain" description="Serine aminopeptidase S33" evidence="1">
    <location>
        <begin position="94"/>
        <end position="199"/>
    </location>
</feature>
<dbReference type="PANTHER" id="PTHR12277">
    <property type="entry name" value="ALPHA/BETA HYDROLASE DOMAIN-CONTAINING PROTEIN"/>
    <property type="match status" value="1"/>
</dbReference>
<accession>A0AAD7HBW9</accession>